<keyword evidence="3" id="KW-1185">Reference proteome</keyword>
<gene>
    <name evidence="2" type="ORF">MAR_013074</name>
</gene>
<dbReference type="Proteomes" id="UP001164746">
    <property type="component" value="Chromosome 15"/>
</dbReference>
<feature type="compositionally biased region" description="Basic and acidic residues" evidence="1">
    <location>
        <begin position="9"/>
        <end position="18"/>
    </location>
</feature>
<dbReference type="EMBL" id="CP111026">
    <property type="protein sequence ID" value="WAR27370.1"/>
    <property type="molecule type" value="Genomic_DNA"/>
</dbReference>
<protein>
    <submittedName>
        <fullName evidence="2">Uncharacterized protein</fullName>
    </submittedName>
</protein>
<accession>A0ABY7FYT7</accession>
<name>A0ABY7FYT7_MYAAR</name>
<feature type="region of interest" description="Disordered" evidence="1">
    <location>
        <begin position="1"/>
        <end position="24"/>
    </location>
</feature>
<proteinExistence type="predicted"/>
<reference evidence="2" key="1">
    <citation type="submission" date="2022-11" db="EMBL/GenBank/DDBJ databases">
        <title>Centuries of genome instability and evolution in soft-shell clam transmissible cancer (bioRxiv).</title>
        <authorList>
            <person name="Hart S.F.M."/>
            <person name="Yonemitsu M.A."/>
            <person name="Giersch R.M."/>
            <person name="Beal B.F."/>
            <person name="Arriagada G."/>
            <person name="Davis B.W."/>
            <person name="Ostrander E.A."/>
            <person name="Goff S.P."/>
            <person name="Metzger M.J."/>
        </authorList>
    </citation>
    <scope>NUCLEOTIDE SEQUENCE</scope>
    <source>
        <strain evidence="2">MELC-2E11</strain>
        <tissue evidence="2">Siphon/mantle</tissue>
    </source>
</reference>
<evidence type="ECO:0000256" key="1">
    <source>
        <dbReference type="SAM" id="MobiDB-lite"/>
    </source>
</evidence>
<evidence type="ECO:0000313" key="2">
    <source>
        <dbReference type="EMBL" id="WAR27370.1"/>
    </source>
</evidence>
<evidence type="ECO:0000313" key="3">
    <source>
        <dbReference type="Proteomes" id="UP001164746"/>
    </source>
</evidence>
<sequence>MGCKCRRSKKDENDDKYIQRQYNGPARRKINMDIKVNSRNYDRDYGGRSFIAHNAGCAVNKPEHNTENVEALRESHEEHHEDSVMATERTWKDISVALDTVLKVTNISTSTPSTISQTLPYLLPGPTSQTLPYLLPAPPPRPYRNCSPPPRLPDPTVSATRPYSQTLPYLPSFSKPYRIFSPPTSQTLPAHTLVMRDLN</sequence>
<organism evidence="2 3">
    <name type="scientific">Mya arenaria</name>
    <name type="common">Soft-shell clam</name>
    <dbReference type="NCBI Taxonomy" id="6604"/>
    <lineage>
        <taxon>Eukaryota</taxon>
        <taxon>Metazoa</taxon>
        <taxon>Spiralia</taxon>
        <taxon>Lophotrochozoa</taxon>
        <taxon>Mollusca</taxon>
        <taxon>Bivalvia</taxon>
        <taxon>Autobranchia</taxon>
        <taxon>Heteroconchia</taxon>
        <taxon>Euheterodonta</taxon>
        <taxon>Imparidentia</taxon>
        <taxon>Neoheterodontei</taxon>
        <taxon>Myida</taxon>
        <taxon>Myoidea</taxon>
        <taxon>Myidae</taxon>
        <taxon>Mya</taxon>
    </lineage>
</organism>